<proteinExistence type="inferred from homology"/>
<dbReference type="Gene3D" id="3.40.50.1820">
    <property type="entry name" value="alpha/beta hydrolase"/>
    <property type="match status" value="1"/>
</dbReference>
<dbReference type="InterPro" id="IPR029058">
    <property type="entry name" value="AB_hydrolase_fold"/>
</dbReference>
<feature type="chain" id="PRO_5008751750" evidence="5">
    <location>
        <begin position="25"/>
        <end position="713"/>
    </location>
</feature>
<dbReference type="GO" id="GO:0006508">
    <property type="term" value="P:proteolysis"/>
    <property type="evidence" value="ECO:0007669"/>
    <property type="project" value="UniProtKB-KW"/>
</dbReference>
<dbReference type="PRINTS" id="PR00862">
    <property type="entry name" value="PROLIGOPTASE"/>
</dbReference>
<keyword evidence="5" id="KW-0732">Signal</keyword>
<dbReference type="GO" id="GO:0004252">
    <property type="term" value="F:serine-type endopeptidase activity"/>
    <property type="evidence" value="ECO:0007669"/>
    <property type="project" value="UniProtKB-EC"/>
</dbReference>
<feature type="domain" description="Peptidase S9 prolyl oligopeptidase catalytic" evidence="6">
    <location>
        <begin position="496"/>
        <end position="708"/>
    </location>
</feature>
<dbReference type="InterPro" id="IPR023302">
    <property type="entry name" value="Pept_S9A_N"/>
</dbReference>
<dbReference type="PANTHER" id="PTHR11757:SF19">
    <property type="entry name" value="PROLYL ENDOPEPTIDASE-LIKE"/>
    <property type="match status" value="1"/>
</dbReference>
<keyword evidence="2" id="KW-0645">Protease</keyword>
<dbReference type="Gene3D" id="2.130.10.120">
    <property type="entry name" value="Prolyl oligopeptidase, N-terminal domain"/>
    <property type="match status" value="1"/>
</dbReference>
<name>A0A1C6YZD1_HAFAL</name>
<gene>
    <name evidence="8" type="ORF">BN1044_01681</name>
</gene>
<accession>A0A1C6YZD1</accession>
<dbReference type="InterPro" id="IPR002470">
    <property type="entry name" value="Peptidase_S9A"/>
</dbReference>
<evidence type="ECO:0000259" key="6">
    <source>
        <dbReference type="Pfam" id="PF00326"/>
    </source>
</evidence>
<dbReference type="Pfam" id="PF02897">
    <property type="entry name" value="Peptidase_S9_N"/>
    <property type="match status" value="1"/>
</dbReference>
<reference evidence="8 9" key="1">
    <citation type="submission" date="2016-09" db="EMBL/GenBank/DDBJ databases">
        <authorList>
            <person name="Capua I."/>
            <person name="De Benedictis P."/>
            <person name="Joannis T."/>
            <person name="Lombin L.H."/>
            <person name="Cattoli G."/>
        </authorList>
    </citation>
    <scope>NUCLEOTIDE SEQUENCE [LARGE SCALE GENOMIC DNA]</scope>
    <source>
        <strain evidence="8 9">GB001</strain>
    </source>
</reference>
<evidence type="ECO:0000256" key="5">
    <source>
        <dbReference type="SAM" id="SignalP"/>
    </source>
</evidence>
<dbReference type="OrthoDB" id="9801421at2"/>
<dbReference type="PROSITE" id="PS00708">
    <property type="entry name" value="PRO_ENDOPEP_SER"/>
    <property type="match status" value="1"/>
</dbReference>
<organism evidence="8 9">
    <name type="scientific">Hafnia alvei</name>
    <dbReference type="NCBI Taxonomy" id="569"/>
    <lineage>
        <taxon>Bacteria</taxon>
        <taxon>Pseudomonadati</taxon>
        <taxon>Pseudomonadota</taxon>
        <taxon>Gammaproteobacteria</taxon>
        <taxon>Enterobacterales</taxon>
        <taxon>Hafniaceae</taxon>
        <taxon>Hafnia</taxon>
    </lineage>
</organism>
<protein>
    <submittedName>
        <fullName evidence="8">Oligopeptidase B</fullName>
        <ecNumber evidence="8">3.4.21.83</ecNumber>
    </submittedName>
</protein>
<comment type="similarity">
    <text evidence="1">Belongs to the peptidase S9A family.</text>
</comment>
<evidence type="ECO:0000256" key="2">
    <source>
        <dbReference type="ARBA" id="ARBA00022670"/>
    </source>
</evidence>
<evidence type="ECO:0000256" key="4">
    <source>
        <dbReference type="ARBA" id="ARBA00022825"/>
    </source>
</evidence>
<dbReference type="SUPFAM" id="SSF53474">
    <property type="entry name" value="alpha/beta-Hydrolases"/>
    <property type="match status" value="1"/>
</dbReference>
<dbReference type="EC" id="3.4.21.83" evidence="8"/>
<keyword evidence="4" id="KW-0720">Serine protease</keyword>
<evidence type="ECO:0000256" key="3">
    <source>
        <dbReference type="ARBA" id="ARBA00022801"/>
    </source>
</evidence>
<dbReference type="InterPro" id="IPR001375">
    <property type="entry name" value="Peptidase_S9_cat"/>
</dbReference>
<dbReference type="PANTHER" id="PTHR11757">
    <property type="entry name" value="PROTEASE FAMILY S9A OLIGOPEPTIDASE"/>
    <property type="match status" value="1"/>
</dbReference>
<dbReference type="Pfam" id="PF00326">
    <property type="entry name" value="Peptidase_S9"/>
    <property type="match status" value="1"/>
</dbReference>
<feature type="domain" description="Peptidase S9A N-terminal" evidence="7">
    <location>
        <begin position="46"/>
        <end position="437"/>
    </location>
</feature>
<dbReference type="InterPro" id="IPR051543">
    <property type="entry name" value="Serine_Peptidase_S9A"/>
</dbReference>
<dbReference type="AlphaFoldDB" id="A0A1C6YZD1"/>
<dbReference type="FunFam" id="3.40.50.1820:FF:000005">
    <property type="entry name" value="Prolyl endopeptidase"/>
    <property type="match status" value="1"/>
</dbReference>
<evidence type="ECO:0000256" key="1">
    <source>
        <dbReference type="ARBA" id="ARBA00005228"/>
    </source>
</evidence>
<feature type="signal peptide" evidence="5">
    <location>
        <begin position="1"/>
        <end position="24"/>
    </location>
</feature>
<dbReference type="Proteomes" id="UP000094844">
    <property type="component" value="Unassembled WGS sequence"/>
</dbReference>
<keyword evidence="3 8" id="KW-0378">Hydrolase</keyword>
<sequence length="713" mass="81566">MRELWQKFLLLMTLTAMCSWHLSAAELFSPEPLAAKLQPPRAQKIPKTLIEHGDRRIDNYFWLRDESRANPKVLRYLQDENHYANAALKPYSAQYQALYREMVERMSPEDRSVPYQRNGYRYQDVYLLGKNFAVAQRQPLAGSTVWQTLIDGNLRATGQAYYRLGSLAISQDNQMMAVAEDTQGRRQYRISLRNLNNGQWLTEVIENTSGNMLWSNDGRTLFYVRNHPQTLVPYQVYRHRIGTPRVQDQLVYQENDGAFYLSLSRTASDRYLLITLSANTSSEVRLLDADQADAPPVLFTARQPNVEYYLDHFNGTFYLRSNPENANFGLYQTNAIGHSWQPLVAPQPNKMIEGFTLFKDWLVVAERSDGLSQIRKINWKSHAEDTLPFDDASYMAWLGYNPEPQSDRLRYGYSSMTTPTSTYEWDLSSGKRTLLKRQEVKNTQPQDYHSERIWITARDGVKVPVSLVYNKKMFKAKQSPLLVYGYGAYGMSMDPAFSANRLSLLDRGFVFAMIHVRGGGELGQQWYQQGKLANKPNSFNDFIDATRGLVERGFGQPGRMYAMGGSAGGLLVGAVMNQQPELFNAIVAQVPFVDVVTTMLDDTLPLTLGEYDEWGNPHRLADYQQMKAYSPYDNIKPMRYPNLLVTTGLNDSQVQYWEPAKWVAKLRENQLGTGKLLLLTDMQAGHGGKSGRLKRVENTALEYNFILAVDNQR</sequence>
<dbReference type="InterPro" id="IPR002471">
    <property type="entry name" value="Pept_S9_AS"/>
</dbReference>
<evidence type="ECO:0000313" key="9">
    <source>
        <dbReference type="Proteomes" id="UP000094844"/>
    </source>
</evidence>
<dbReference type="STRING" id="569.A6V27_11760"/>
<dbReference type="SUPFAM" id="SSF50993">
    <property type="entry name" value="Peptidase/esterase 'gauge' domain"/>
    <property type="match status" value="1"/>
</dbReference>
<evidence type="ECO:0000313" key="8">
    <source>
        <dbReference type="EMBL" id="SCM52210.1"/>
    </source>
</evidence>
<dbReference type="EMBL" id="FMIQ01000029">
    <property type="protein sequence ID" value="SCM52210.1"/>
    <property type="molecule type" value="Genomic_DNA"/>
</dbReference>
<evidence type="ECO:0000259" key="7">
    <source>
        <dbReference type="Pfam" id="PF02897"/>
    </source>
</evidence>